<dbReference type="Proteomes" id="UP000245125">
    <property type="component" value="Unassembled WGS sequence"/>
</dbReference>
<evidence type="ECO:0000313" key="2">
    <source>
        <dbReference type="Proteomes" id="UP000245125"/>
    </source>
</evidence>
<protein>
    <submittedName>
        <fullName evidence="1">Uncharacterized protein</fullName>
    </submittedName>
</protein>
<name>A0A2U3QDI6_9BACT</name>
<accession>A0A2U3QDI6</accession>
<evidence type="ECO:0000313" key="1">
    <source>
        <dbReference type="EMBL" id="SPP99476.1"/>
    </source>
</evidence>
<dbReference type="EMBL" id="OUUY01000001">
    <property type="protein sequence ID" value="SPP99476.1"/>
    <property type="molecule type" value="Genomic_DNA"/>
</dbReference>
<gene>
    <name evidence="1" type="ORF">NBG4_10010</name>
</gene>
<organism evidence="1 2">
    <name type="scientific">Candidatus Sulfobium mesophilum</name>
    <dbReference type="NCBI Taxonomy" id="2016548"/>
    <lineage>
        <taxon>Bacteria</taxon>
        <taxon>Pseudomonadati</taxon>
        <taxon>Nitrospirota</taxon>
        <taxon>Nitrospiria</taxon>
        <taxon>Nitrospirales</taxon>
        <taxon>Nitrospiraceae</taxon>
        <taxon>Candidatus Sulfobium</taxon>
    </lineage>
</organism>
<reference evidence="2" key="1">
    <citation type="submission" date="2018-03" db="EMBL/GenBank/DDBJ databases">
        <authorList>
            <person name="Zecchin S."/>
        </authorList>
    </citation>
    <scope>NUCLEOTIDE SEQUENCE [LARGE SCALE GENOMIC DNA]</scope>
</reference>
<sequence>MVTGSGAGLLTKLKKIKKVDKVYTSSVNKVVTLVIASWPKPAIKGRGSG</sequence>
<keyword evidence="2" id="KW-1185">Reference proteome</keyword>
<proteinExistence type="predicted"/>
<dbReference type="AlphaFoldDB" id="A0A2U3QDI6"/>